<dbReference type="Proteomes" id="UP000185568">
    <property type="component" value="Unassembled WGS sequence"/>
</dbReference>
<dbReference type="InterPro" id="IPR022398">
    <property type="entry name" value="Peptidase_S8_His-AS"/>
</dbReference>
<dbReference type="OrthoDB" id="9798386at2"/>
<dbReference type="InterPro" id="IPR003343">
    <property type="entry name" value="Big_2"/>
</dbReference>
<dbReference type="GO" id="GO:0005576">
    <property type="term" value="C:extracellular region"/>
    <property type="evidence" value="ECO:0007669"/>
    <property type="project" value="UniProtKB-SubCell"/>
</dbReference>
<keyword evidence="16" id="KW-1185">Reference proteome</keyword>
<dbReference type="SMART" id="SM00635">
    <property type="entry name" value="BID_2"/>
    <property type="match status" value="2"/>
</dbReference>
<proteinExistence type="inferred from homology"/>
<dbReference type="Gene3D" id="3.40.50.200">
    <property type="entry name" value="Peptidase S8/S53 domain"/>
    <property type="match status" value="1"/>
</dbReference>
<dbReference type="InterPro" id="IPR014755">
    <property type="entry name" value="Cu-Rt/internalin_Ig-like"/>
</dbReference>
<keyword evidence="9" id="KW-0106">Calcium</keyword>
<evidence type="ECO:0000259" key="14">
    <source>
        <dbReference type="SMART" id="SM00635"/>
    </source>
</evidence>
<dbReference type="SUPFAM" id="SSF52743">
    <property type="entry name" value="Subtilisin-like"/>
    <property type="match status" value="1"/>
</dbReference>
<feature type="domain" description="BIG2" evidence="14">
    <location>
        <begin position="608"/>
        <end position="679"/>
    </location>
</feature>
<dbReference type="EMBL" id="MSDU01000003">
    <property type="protein sequence ID" value="OLN24110.1"/>
    <property type="molecule type" value="Genomic_DNA"/>
</dbReference>
<dbReference type="Gene3D" id="2.60.40.1220">
    <property type="match status" value="1"/>
</dbReference>
<feature type="region of interest" description="Disordered" evidence="12">
    <location>
        <begin position="431"/>
        <end position="452"/>
    </location>
</feature>
<feature type="active site" description="Charge relay system" evidence="10">
    <location>
        <position position="158"/>
    </location>
</feature>
<dbReference type="InterPro" id="IPR036852">
    <property type="entry name" value="Peptidase_S8/S53_dom_sf"/>
</dbReference>
<dbReference type="SUPFAM" id="SSF49373">
    <property type="entry name" value="Invasin/intimin cell-adhesion fragments"/>
    <property type="match status" value="2"/>
</dbReference>
<dbReference type="Pfam" id="PF02368">
    <property type="entry name" value="Big_2"/>
    <property type="match status" value="2"/>
</dbReference>
<dbReference type="PANTHER" id="PTHR43806:SF11">
    <property type="entry name" value="CEREVISIN-RELATED"/>
    <property type="match status" value="1"/>
</dbReference>
<organism evidence="15 16">
    <name type="scientific">Domibacillus antri</name>
    <dbReference type="NCBI Taxonomy" id="1714264"/>
    <lineage>
        <taxon>Bacteria</taxon>
        <taxon>Bacillati</taxon>
        <taxon>Bacillota</taxon>
        <taxon>Bacilli</taxon>
        <taxon>Bacillales</taxon>
        <taxon>Bacillaceae</taxon>
        <taxon>Domibacillus</taxon>
    </lineage>
</organism>
<dbReference type="InterPro" id="IPR007280">
    <property type="entry name" value="Peptidase_C_arc/bac"/>
</dbReference>
<comment type="caution">
    <text evidence="15">The sequence shown here is derived from an EMBL/GenBank/DDBJ whole genome shotgun (WGS) entry which is preliminary data.</text>
</comment>
<keyword evidence="4" id="KW-0964">Secreted</keyword>
<keyword evidence="5 10" id="KW-0645">Protease</keyword>
<evidence type="ECO:0000256" key="7">
    <source>
        <dbReference type="ARBA" id="ARBA00022801"/>
    </source>
</evidence>
<dbReference type="Gene3D" id="2.60.40.1080">
    <property type="match status" value="2"/>
</dbReference>
<dbReference type="PRINTS" id="PR00723">
    <property type="entry name" value="SUBTILISIN"/>
</dbReference>
<comment type="similarity">
    <text evidence="3 10 11">Belongs to the peptidase S8 family.</text>
</comment>
<keyword evidence="8 10" id="KW-0720">Serine protease</keyword>
<dbReference type="AlphaFoldDB" id="A0A1Q8Q9U6"/>
<dbReference type="STRING" id="1714264.BTO30_01470"/>
<feature type="active site" description="Charge relay system" evidence="10">
    <location>
        <position position="350"/>
    </location>
</feature>
<evidence type="ECO:0000256" key="11">
    <source>
        <dbReference type="RuleBase" id="RU003355"/>
    </source>
</evidence>
<evidence type="ECO:0000256" key="12">
    <source>
        <dbReference type="SAM" id="MobiDB-lite"/>
    </source>
</evidence>
<feature type="domain" description="BIG2" evidence="14">
    <location>
        <begin position="681"/>
        <end position="749"/>
    </location>
</feature>
<dbReference type="PROSITE" id="PS00138">
    <property type="entry name" value="SUBTILASE_SER"/>
    <property type="match status" value="1"/>
</dbReference>
<dbReference type="PANTHER" id="PTHR43806">
    <property type="entry name" value="PEPTIDASE S8"/>
    <property type="match status" value="1"/>
</dbReference>
<keyword evidence="7 10" id="KW-0378">Hydrolase</keyword>
<dbReference type="Gene3D" id="2.60.120.380">
    <property type="match status" value="1"/>
</dbReference>
<dbReference type="InterPro" id="IPR000209">
    <property type="entry name" value="Peptidase_S8/S53_dom"/>
</dbReference>
<comment type="cofactor">
    <cofactor evidence="1">
        <name>Ca(2+)</name>
        <dbReference type="ChEBI" id="CHEBI:29108"/>
    </cofactor>
</comment>
<reference evidence="15 16" key="1">
    <citation type="submission" date="2016-12" db="EMBL/GenBank/DDBJ databases">
        <title>Domibacillus antri genome sequencing.</title>
        <authorList>
            <person name="Verma A."/>
            <person name="Krishnamurthi S."/>
        </authorList>
    </citation>
    <scope>NUCLEOTIDE SEQUENCE [LARGE SCALE GENOMIC DNA]</scope>
    <source>
        <strain evidence="15 16">XD80</strain>
    </source>
</reference>
<evidence type="ECO:0000256" key="9">
    <source>
        <dbReference type="ARBA" id="ARBA00022837"/>
    </source>
</evidence>
<dbReference type="GO" id="GO:0006508">
    <property type="term" value="P:proteolysis"/>
    <property type="evidence" value="ECO:0007669"/>
    <property type="project" value="UniProtKB-KW"/>
</dbReference>
<dbReference type="PROSITE" id="PS51892">
    <property type="entry name" value="SUBTILASE"/>
    <property type="match status" value="1"/>
</dbReference>
<dbReference type="InterPro" id="IPR023827">
    <property type="entry name" value="Peptidase_S8_Asp-AS"/>
</dbReference>
<dbReference type="PROSITE" id="PS00136">
    <property type="entry name" value="SUBTILASE_ASP"/>
    <property type="match status" value="1"/>
</dbReference>
<dbReference type="InterPro" id="IPR050131">
    <property type="entry name" value="Peptidase_S8_subtilisin-like"/>
</dbReference>
<comment type="subcellular location">
    <subcellularLocation>
        <location evidence="2">Secreted</location>
    </subcellularLocation>
</comment>
<dbReference type="PROSITE" id="PS00137">
    <property type="entry name" value="SUBTILASE_HIS"/>
    <property type="match status" value="1"/>
</dbReference>
<evidence type="ECO:0000256" key="2">
    <source>
        <dbReference type="ARBA" id="ARBA00004613"/>
    </source>
</evidence>
<dbReference type="InterPro" id="IPR015500">
    <property type="entry name" value="Peptidase_S8_subtilisin-rel"/>
</dbReference>
<protein>
    <recommendedName>
        <fullName evidence="14">BIG2 domain-containing protein</fullName>
    </recommendedName>
</protein>
<evidence type="ECO:0000256" key="13">
    <source>
        <dbReference type="SAM" id="SignalP"/>
    </source>
</evidence>
<dbReference type="GO" id="GO:0004252">
    <property type="term" value="F:serine-type endopeptidase activity"/>
    <property type="evidence" value="ECO:0007669"/>
    <property type="project" value="UniProtKB-UniRule"/>
</dbReference>
<evidence type="ECO:0000256" key="5">
    <source>
        <dbReference type="ARBA" id="ARBA00022670"/>
    </source>
</evidence>
<dbReference type="Pfam" id="PF00082">
    <property type="entry name" value="Peptidase_S8"/>
    <property type="match status" value="1"/>
</dbReference>
<evidence type="ECO:0000256" key="8">
    <source>
        <dbReference type="ARBA" id="ARBA00022825"/>
    </source>
</evidence>
<evidence type="ECO:0000256" key="6">
    <source>
        <dbReference type="ARBA" id="ARBA00022729"/>
    </source>
</evidence>
<evidence type="ECO:0000313" key="15">
    <source>
        <dbReference type="EMBL" id="OLN24110.1"/>
    </source>
</evidence>
<sequence length="859" mass="92575">MSVLKLVKCVLAVFLVLGSLNLISAEGAANDAKTREREDKLAQEKEKQILIQYKESSKKSEYAAKKKLYSASISAIEPIAPLTEVITVKDKKNVDALIKELKKDNSVQIVEKNRISHVSALTNDPYISSQWWLDTVNAVPAWPHTDQQRKQIVTAVIDSGLDTSHVDLKNKIARGGYDFYSGTAVMSDPNGHGTKVSGVMAAEANNAAGIAGVTGEFDVKILPLRVANYEGESYVSDVIEAIDYAISMNVDVINISLGSDSSSSLENAAIQRAADAGIIIVASAGNEALEGNPILYPASYENVISVGAVDQYKNRSSFSNYNSYVDVTAPGEEVYTTAPYQSYEYVNGTSFSAPIAAGILSIAKALKPELTVDEASDLIETTADDLGTAGYDIQYGHGLVNAGRVVTTLLADSAASVTGVQLDKSTVNMSFSSPTSSASNTAETKKQQMNEATKTKTAIMDETRLVNELDLYESEPNDDTSSANNISLNSYLSGSITDYYFDTDYYRFTVDQPGTFTIDAAWVSGYVAGYGYEDDLEVVLLDENGDIMTYADYQPFSDGTASRFMSRHIDAGTYYITVFQSSDYQSLYTDEWYGISAMFEADQSSEQPAPVISLTTDTLFLKKGQSDSLLQAGNSITAIQWSSSNPAAAAVDQNGNVTGTGYGKAVISAAANGKTIQCVVKVTADTVNPTAALFETVLPADARNKNVTWKSSNPSVATVDQYGIITAKGQGTAVITVITDEGNFRASSTVNVTGSKTTWTDFSAKDVKTDKVFTVQFNFPVDPQSVNSTNIYVAADKDGINRIPEAQVYVNAENNQLIHIAPGISWPPGTYYLFVTNQLKSTDGKTHNKNIRMPFTVTN</sequence>
<dbReference type="InterPro" id="IPR008964">
    <property type="entry name" value="Invasin/intimin_cell_adhesion"/>
</dbReference>
<evidence type="ECO:0000256" key="1">
    <source>
        <dbReference type="ARBA" id="ARBA00001913"/>
    </source>
</evidence>
<keyword evidence="6 13" id="KW-0732">Signal</keyword>
<gene>
    <name evidence="15" type="ORF">BTO30_01470</name>
</gene>
<name>A0A1Q8Q9U6_9BACI</name>
<dbReference type="InterPro" id="IPR023828">
    <property type="entry name" value="Peptidase_S8_Ser-AS"/>
</dbReference>
<dbReference type="SUPFAM" id="SSF89260">
    <property type="entry name" value="Collagen-binding domain"/>
    <property type="match status" value="1"/>
</dbReference>
<dbReference type="RefSeq" id="WP_075396928.1">
    <property type="nucleotide sequence ID" value="NZ_MSDU01000003.1"/>
</dbReference>
<dbReference type="Pfam" id="PF04151">
    <property type="entry name" value="PPC"/>
    <property type="match status" value="1"/>
</dbReference>
<evidence type="ECO:0000256" key="4">
    <source>
        <dbReference type="ARBA" id="ARBA00022525"/>
    </source>
</evidence>
<evidence type="ECO:0000313" key="16">
    <source>
        <dbReference type="Proteomes" id="UP000185568"/>
    </source>
</evidence>
<evidence type="ECO:0000256" key="3">
    <source>
        <dbReference type="ARBA" id="ARBA00011073"/>
    </source>
</evidence>
<evidence type="ECO:0000256" key="10">
    <source>
        <dbReference type="PROSITE-ProRule" id="PRU01240"/>
    </source>
</evidence>
<feature type="chain" id="PRO_5039070700" description="BIG2 domain-containing protein" evidence="13">
    <location>
        <begin position="25"/>
        <end position="859"/>
    </location>
</feature>
<accession>A0A1Q8Q9U6</accession>
<feature type="active site" description="Charge relay system" evidence="10">
    <location>
        <position position="192"/>
    </location>
</feature>
<feature type="signal peptide" evidence="13">
    <location>
        <begin position="1"/>
        <end position="24"/>
    </location>
</feature>